<dbReference type="InterPro" id="IPR012340">
    <property type="entry name" value="NA-bd_OB-fold"/>
</dbReference>
<dbReference type="SUPFAM" id="SSF50249">
    <property type="entry name" value="Nucleic acid-binding proteins"/>
    <property type="match status" value="1"/>
</dbReference>
<comment type="caution">
    <text evidence="2">The sequence shown here is derived from an EMBL/GenBank/DDBJ whole genome shotgun (WGS) entry which is preliminary data.</text>
</comment>
<organism evidence="2 3">
    <name type="scientific">Streptomyces albipurpureus</name>
    <dbReference type="NCBI Taxonomy" id="2897419"/>
    <lineage>
        <taxon>Bacteria</taxon>
        <taxon>Bacillati</taxon>
        <taxon>Actinomycetota</taxon>
        <taxon>Actinomycetes</taxon>
        <taxon>Kitasatosporales</taxon>
        <taxon>Streptomycetaceae</taxon>
        <taxon>Streptomyces</taxon>
    </lineage>
</organism>
<evidence type="ECO:0000313" key="3">
    <source>
        <dbReference type="Proteomes" id="UP001431429"/>
    </source>
</evidence>
<dbReference type="InterPro" id="IPR040596">
    <property type="entry name" value="RNase_II_C_S1"/>
</dbReference>
<dbReference type="SMART" id="SM00955">
    <property type="entry name" value="RNB"/>
    <property type="match status" value="1"/>
</dbReference>
<dbReference type="Proteomes" id="UP001431429">
    <property type="component" value="Unassembled WGS sequence"/>
</dbReference>
<name>A0ABT0UMW5_9ACTN</name>
<dbReference type="Pfam" id="PF00773">
    <property type="entry name" value="RNB"/>
    <property type="match status" value="1"/>
</dbReference>
<accession>A0ABT0UMW5</accession>
<keyword evidence="3" id="KW-1185">Reference proteome</keyword>
<dbReference type="InterPro" id="IPR050180">
    <property type="entry name" value="RNR_Ribonuclease"/>
</dbReference>
<dbReference type="PANTHER" id="PTHR23355">
    <property type="entry name" value="RIBONUCLEASE"/>
    <property type="match status" value="1"/>
</dbReference>
<dbReference type="InterPro" id="IPR001900">
    <property type="entry name" value="RNase_II/R"/>
</dbReference>
<protein>
    <submittedName>
        <fullName evidence="2">RNB domain-containing ribonuclease</fullName>
    </submittedName>
</protein>
<evidence type="ECO:0000313" key="2">
    <source>
        <dbReference type="EMBL" id="MCM2388748.1"/>
    </source>
</evidence>
<dbReference type="Pfam" id="PF18614">
    <property type="entry name" value="RNase_II_C_S1"/>
    <property type="match status" value="1"/>
</dbReference>
<reference evidence="2" key="1">
    <citation type="submission" date="2022-06" db="EMBL/GenBank/DDBJ databases">
        <title>Genome public.</title>
        <authorList>
            <person name="Sun Q."/>
        </authorList>
    </citation>
    <scope>NUCLEOTIDE SEQUENCE</scope>
    <source>
        <strain evidence="2">CWNU-1</strain>
    </source>
</reference>
<dbReference type="PANTHER" id="PTHR23355:SF42">
    <property type="entry name" value="RIBONUCLEASE II, CHLOROPLASTIC_MITOCHONDRIAL"/>
    <property type="match status" value="1"/>
</dbReference>
<evidence type="ECO:0000259" key="1">
    <source>
        <dbReference type="SMART" id="SM00955"/>
    </source>
</evidence>
<dbReference type="RefSeq" id="WP_250919079.1">
    <property type="nucleotide sequence ID" value="NZ_JAMQAW010000008.1"/>
</dbReference>
<proteinExistence type="predicted"/>
<sequence length="476" mass="51524">MPRRPLHTTGPPDAPLQTALHELRTQLGVPEAFPPDVLTEAAAATPRLPETDATDIPFFTIDPPGSTDLDQAMHLARHGRGFRVHYAIADVAAFVTPQGAVDREAHRRVQTLYFPDGKVPLHPPVLSEAAASLLPGHTAPALLWRIDLDAGGRVHDAEVRRALVRSRARLDYETAQQQIDAGTAVESLALLKDIGLRREELERERGGISLNVPEQEITERDGHYALHYRAPRPADGWNAQISLLTGMAAADIMKKSGTGVLRTLPTAPDGAVARLRRSARALRIDWPHHVSYADVVRSLDPREARHAAFLQECTTLLRGAGYSVFTGGRLPSPAVHAAVAHEYTHCTAPLRRLVDRYAGELCLAACAGQGVPEWVLEALADLPREMADGSRRANTVERESVDLVEAALLSDRVGEEFDAIVVDVRENQPAVGTVHLTDPAVVGRIEGVSALPLGEPLRVRLIQSAPGTAKVLFAPA</sequence>
<dbReference type="EMBL" id="JAMQAW010000008">
    <property type="protein sequence ID" value="MCM2388748.1"/>
    <property type="molecule type" value="Genomic_DNA"/>
</dbReference>
<gene>
    <name evidence="2" type="ORF">NBG84_10640</name>
</gene>
<feature type="domain" description="RNB" evidence="1">
    <location>
        <begin position="50"/>
        <end position="368"/>
    </location>
</feature>